<protein>
    <submittedName>
        <fullName evidence="1">Uncharacterized protein</fullName>
    </submittedName>
</protein>
<keyword evidence="2" id="KW-1185">Reference proteome</keyword>
<name>A0A8J3IVY0_9CHLR</name>
<gene>
    <name evidence="1" type="ORF">KSF_088870</name>
</gene>
<evidence type="ECO:0000313" key="2">
    <source>
        <dbReference type="Proteomes" id="UP000597444"/>
    </source>
</evidence>
<dbReference type="Proteomes" id="UP000597444">
    <property type="component" value="Unassembled WGS sequence"/>
</dbReference>
<comment type="caution">
    <text evidence="1">The sequence shown here is derived from an EMBL/GenBank/DDBJ whole genome shotgun (WGS) entry which is preliminary data.</text>
</comment>
<reference evidence="1" key="1">
    <citation type="submission" date="2020-10" db="EMBL/GenBank/DDBJ databases">
        <title>Taxonomic study of unclassified bacteria belonging to the class Ktedonobacteria.</title>
        <authorList>
            <person name="Yabe S."/>
            <person name="Wang C.M."/>
            <person name="Zheng Y."/>
            <person name="Sakai Y."/>
            <person name="Cavaletti L."/>
            <person name="Monciardini P."/>
            <person name="Donadio S."/>
        </authorList>
    </citation>
    <scope>NUCLEOTIDE SEQUENCE</scope>
    <source>
        <strain evidence="1">ID150040</strain>
    </source>
</reference>
<dbReference type="RefSeq" id="WP_236065207.1">
    <property type="nucleotide sequence ID" value="NZ_BNJK01000002.1"/>
</dbReference>
<dbReference type="EMBL" id="BNJK01000002">
    <property type="protein sequence ID" value="GHO98839.1"/>
    <property type="molecule type" value="Genomic_DNA"/>
</dbReference>
<proteinExistence type="predicted"/>
<evidence type="ECO:0000313" key="1">
    <source>
        <dbReference type="EMBL" id="GHO98839.1"/>
    </source>
</evidence>
<dbReference type="AlphaFoldDB" id="A0A8J3IVY0"/>
<accession>A0A8J3IVY0</accession>
<sequence length="665" mass="74695">MLSSLPLPDARRIAYDEQIKQGEGPSSQGSEKMSSSTRVSIAIQASSEAAPTPPAWFGEAVLIAQYLRKHGVLTKISEGVRFARRRFGHYEIIDFLAVLFGYAISGERTLEAFYARLHPFAGPFMALFERDRLPSRSALSRFLAALTKEPIEALRTLFLDDLSSRPLSDEKQVGGLADRAGDEWIVFDLDGTREAARQRALPKTEDLPPVSRRLDEICAPGYTGRKRGEVVRTRTTVSQAHSYQWLGSFGNWGNGRYREELRQGLSAIRRYLTAYQLDPSHTLLRLDGQYGTGAVLADLAGFAFLTRGKEYTVLNYPQVQTRLHLPPDQFQQRPESQMVRNLYDCPDVPVGPEGVLCRVIVATHQASNKKSPVGVTREGVVYELFFTNLPQQAFTACDVVELYLHRGAFEPTLSDEDNEQDPDRWCSHSAWGQECWQVISQWIWNLRLELGHQLKPQALRTTEFAKALSETNEPEPPTCGYGKPTVAVAFKVGRFSGQDFTLQPDGTLCCPAHQKLFPHERRRETDGSLRVVYGASIRSCRPCSLREQCQWNGGTTAKPRQVSVLLHPVMIGSAPILWHDWGRRMHRHSCIHLLRYQRVEVQVESGNAPPAVALAPLSRAERAHYRLTWTQRLARNARSEAGGQVTIRLFGVPEHVAISLGWIAT</sequence>
<organism evidence="1 2">
    <name type="scientific">Reticulibacter mediterranei</name>
    <dbReference type="NCBI Taxonomy" id="2778369"/>
    <lineage>
        <taxon>Bacteria</taxon>
        <taxon>Bacillati</taxon>
        <taxon>Chloroflexota</taxon>
        <taxon>Ktedonobacteria</taxon>
        <taxon>Ktedonobacterales</taxon>
        <taxon>Reticulibacteraceae</taxon>
        <taxon>Reticulibacter</taxon>
    </lineage>
</organism>